<evidence type="ECO:0000313" key="3">
    <source>
        <dbReference type="Proteomes" id="UP000053989"/>
    </source>
</evidence>
<evidence type="ECO:0000256" key="1">
    <source>
        <dbReference type="SAM" id="MobiDB-lite"/>
    </source>
</evidence>
<feature type="compositionally biased region" description="Basic residues" evidence="1">
    <location>
        <begin position="63"/>
        <end position="75"/>
    </location>
</feature>
<feature type="region of interest" description="Disordered" evidence="1">
    <location>
        <begin position="51"/>
        <end position="75"/>
    </location>
</feature>
<name>A0A0C2YXB0_9AGAM</name>
<dbReference type="Proteomes" id="UP000053989">
    <property type="component" value="Unassembled WGS sequence"/>
</dbReference>
<keyword evidence="3" id="KW-1185">Reference proteome</keyword>
<proteinExistence type="predicted"/>
<reference evidence="2 3" key="1">
    <citation type="submission" date="2014-04" db="EMBL/GenBank/DDBJ databases">
        <authorList>
            <consortium name="DOE Joint Genome Institute"/>
            <person name="Kuo A."/>
            <person name="Kohler A."/>
            <person name="Nagy L.G."/>
            <person name="Floudas D."/>
            <person name="Copeland A."/>
            <person name="Barry K.W."/>
            <person name="Cichocki N."/>
            <person name="Veneault-Fourrey C."/>
            <person name="LaButti K."/>
            <person name="Lindquist E.A."/>
            <person name="Lipzen A."/>
            <person name="Lundell T."/>
            <person name="Morin E."/>
            <person name="Murat C."/>
            <person name="Sun H."/>
            <person name="Tunlid A."/>
            <person name="Henrissat B."/>
            <person name="Grigoriev I.V."/>
            <person name="Hibbett D.S."/>
            <person name="Martin F."/>
            <person name="Nordberg H.P."/>
            <person name="Cantor M.N."/>
            <person name="Hua S.X."/>
        </authorList>
    </citation>
    <scope>NUCLEOTIDE SEQUENCE [LARGE SCALE GENOMIC DNA]</scope>
    <source>
        <strain evidence="2 3">Foug A</strain>
    </source>
</reference>
<organism evidence="2 3">
    <name type="scientific">Scleroderma citrinum Foug A</name>
    <dbReference type="NCBI Taxonomy" id="1036808"/>
    <lineage>
        <taxon>Eukaryota</taxon>
        <taxon>Fungi</taxon>
        <taxon>Dikarya</taxon>
        <taxon>Basidiomycota</taxon>
        <taxon>Agaricomycotina</taxon>
        <taxon>Agaricomycetes</taxon>
        <taxon>Agaricomycetidae</taxon>
        <taxon>Boletales</taxon>
        <taxon>Sclerodermatineae</taxon>
        <taxon>Sclerodermataceae</taxon>
        <taxon>Scleroderma</taxon>
    </lineage>
</organism>
<dbReference type="HOGENOM" id="CLU_2672540_0_0_1"/>
<protein>
    <submittedName>
        <fullName evidence="2">Uncharacterized protein</fullName>
    </submittedName>
</protein>
<accession>A0A0C2YXB0</accession>
<reference evidence="3" key="2">
    <citation type="submission" date="2015-01" db="EMBL/GenBank/DDBJ databases">
        <title>Evolutionary Origins and Diversification of the Mycorrhizal Mutualists.</title>
        <authorList>
            <consortium name="DOE Joint Genome Institute"/>
            <consortium name="Mycorrhizal Genomics Consortium"/>
            <person name="Kohler A."/>
            <person name="Kuo A."/>
            <person name="Nagy L.G."/>
            <person name="Floudas D."/>
            <person name="Copeland A."/>
            <person name="Barry K.W."/>
            <person name="Cichocki N."/>
            <person name="Veneault-Fourrey C."/>
            <person name="LaButti K."/>
            <person name="Lindquist E.A."/>
            <person name="Lipzen A."/>
            <person name="Lundell T."/>
            <person name="Morin E."/>
            <person name="Murat C."/>
            <person name="Riley R."/>
            <person name="Ohm R."/>
            <person name="Sun H."/>
            <person name="Tunlid A."/>
            <person name="Henrissat B."/>
            <person name="Grigoriev I.V."/>
            <person name="Hibbett D.S."/>
            <person name="Martin F."/>
        </authorList>
    </citation>
    <scope>NUCLEOTIDE SEQUENCE [LARGE SCALE GENOMIC DNA]</scope>
    <source>
        <strain evidence="3">Foug A</strain>
    </source>
</reference>
<dbReference type="InParanoid" id="A0A0C2YXB0"/>
<gene>
    <name evidence="2" type="ORF">SCLCIDRAFT_1222198</name>
</gene>
<dbReference type="AlphaFoldDB" id="A0A0C2YXB0"/>
<evidence type="ECO:0000313" key="2">
    <source>
        <dbReference type="EMBL" id="KIM54233.1"/>
    </source>
</evidence>
<dbReference type="EMBL" id="KN822159">
    <property type="protein sequence ID" value="KIM54233.1"/>
    <property type="molecule type" value="Genomic_DNA"/>
</dbReference>
<sequence length="75" mass="8545">MPMLTTSPANRYSKSGDEVLSCSMKGYEGLNRGVWRFIADKCRMVGVGSCGKPGIGTQDRDRRTHKWPIQRREKR</sequence>